<dbReference type="HOGENOM" id="CLU_1153299_0_0_1"/>
<protein>
    <submittedName>
        <fullName evidence="2">Uncharacterized protein</fullName>
    </submittedName>
</protein>
<reference evidence="2" key="2">
    <citation type="submission" date="2015-06" db="UniProtKB">
        <authorList>
            <consortium name="EnsemblPlants"/>
        </authorList>
    </citation>
    <scope>IDENTIFICATION</scope>
</reference>
<evidence type="ECO:0000313" key="3">
    <source>
        <dbReference type="Proteomes" id="UP000008022"/>
    </source>
</evidence>
<dbReference type="Gramene" id="ORUFI07G18760.1">
    <property type="protein sequence ID" value="ORUFI07G18760.1"/>
    <property type="gene ID" value="ORUFI07G18760"/>
</dbReference>
<dbReference type="Proteomes" id="UP000008022">
    <property type="component" value="Unassembled WGS sequence"/>
</dbReference>
<dbReference type="eggNOG" id="ENOG502R1FW">
    <property type="taxonomic scope" value="Eukaryota"/>
</dbReference>
<sequence>MVVTPMTSSAVEDAATGELRRGAWSHGWRRILRGDGGGAGDKLRREGRGRRLRRGRWARSPVTSSRRRTQSPATSFDVDRGRGRMRLPATRFGPGSSISSNPFSSQMMPFVAPPIGDSEAELALPPMRRRDANRSHGLTRAARVDRPTGFDGDCQAMQRRGGVGGVDGVGGARLGGVASCAGQRGELGEARPDAAPSAGQEARARRVGGGREKDAVEELFGEVADAVVAAMEVAHDINLLV</sequence>
<evidence type="ECO:0000313" key="2">
    <source>
        <dbReference type="EnsemblPlants" id="ORUFI07G18760.1"/>
    </source>
</evidence>
<proteinExistence type="predicted"/>
<name>A0A0E0Q9N4_ORYRU</name>
<feature type="region of interest" description="Disordered" evidence="1">
    <location>
        <begin position="30"/>
        <end position="80"/>
    </location>
</feature>
<accession>A0A0E0Q9N4</accession>
<evidence type="ECO:0000256" key="1">
    <source>
        <dbReference type="SAM" id="MobiDB-lite"/>
    </source>
</evidence>
<organism evidence="2 3">
    <name type="scientific">Oryza rufipogon</name>
    <name type="common">Brownbeard rice</name>
    <name type="synonym">Asian wild rice</name>
    <dbReference type="NCBI Taxonomy" id="4529"/>
    <lineage>
        <taxon>Eukaryota</taxon>
        <taxon>Viridiplantae</taxon>
        <taxon>Streptophyta</taxon>
        <taxon>Embryophyta</taxon>
        <taxon>Tracheophyta</taxon>
        <taxon>Spermatophyta</taxon>
        <taxon>Magnoliopsida</taxon>
        <taxon>Liliopsida</taxon>
        <taxon>Poales</taxon>
        <taxon>Poaceae</taxon>
        <taxon>BOP clade</taxon>
        <taxon>Oryzoideae</taxon>
        <taxon>Oryzeae</taxon>
        <taxon>Oryzinae</taxon>
        <taxon>Oryza</taxon>
    </lineage>
</organism>
<reference evidence="3" key="1">
    <citation type="submission" date="2013-06" db="EMBL/GenBank/DDBJ databases">
        <authorList>
            <person name="Zhao Q."/>
        </authorList>
    </citation>
    <scope>NUCLEOTIDE SEQUENCE</scope>
    <source>
        <strain evidence="3">cv. W1943</strain>
    </source>
</reference>
<dbReference type="EnsemblPlants" id="ORUFI07G18760.1">
    <property type="protein sequence ID" value="ORUFI07G18760.1"/>
    <property type="gene ID" value="ORUFI07G18760"/>
</dbReference>
<keyword evidence="3" id="KW-1185">Reference proteome</keyword>
<dbReference type="AlphaFoldDB" id="A0A0E0Q9N4"/>
<feature type="compositionally biased region" description="Basic residues" evidence="1">
    <location>
        <begin position="47"/>
        <end position="57"/>
    </location>
</feature>
<feature type="region of interest" description="Disordered" evidence="1">
    <location>
        <begin position="187"/>
        <end position="210"/>
    </location>
</feature>